<feature type="compositionally biased region" description="Low complexity" evidence="10">
    <location>
        <begin position="457"/>
        <end position="489"/>
    </location>
</feature>
<dbReference type="GO" id="GO:0034116">
    <property type="term" value="P:positive regulation of heterotypic cell-cell adhesion"/>
    <property type="evidence" value="ECO:0007669"/>
    <property type="project" value="TreeGrafter"/>
</dbReference>
<feature type="chain" id="PRO_5039066170" description="Fibrinogen alpha chain" evidence="11">
    <location>
        <begin position="19"/>
        <end position="544"/>
    </location>
</feature>
<dbReference type="PANTHER" id="PTHR47221:SF3">
    <property type="entry name" value="FIBRINOGEN ALPHA CHAIN"/>
    <property type="match status" value="1"/>
</dbReference>
<evidence type="ECO:0000256" key="7">
    <source>
        <dbReference type="ARBA" id="ARBA00023084"/>
    </source>
</evidence>
<dbReference type="GO" id="GO:0005102">
    <property type="term" value="F:signaling receptor binding"/>
    <property type="evidence" value="ECO:0007669"/>
    <property type="project" value="InterPro"/>
</dbReference>
<comment type="subunit">
    <text evidence="9">Heterohexamer; disulfide linked. Contains 2 sets of 3 non-identical chains (alpha, beta and gamma). The 2 heterotrimers are in head to head conformation with the N-termini in a small central domain.</text>
</comment>
<dbReference type="InterPro" id="IPR021996">
    <property type="entry name" value="Fibrinogen_aC"/>
</dbReference>
<keyword evidence="14" id="KW-1185">Reference proteome</keyword>
<dbReference type="GO" id="GO:0072377">
    <property type="term" value="P:blood coagulation, common pathway"/>
    <property type="evidence" value="ECO:0007669"/>
    <property type="project" value="TreeGrafter"/>
</dbReference>
<evidence type="ECO:0000256" key="8">
    <source>
        <dbReference type="ARBA" id="ARBA00023157"/>
    </source>
</evidence>
<dbReference type="GO" id="GO:0070527">
    <property type="term" value="P:platelet aggregation"/>
    <property type="evidence" value="ECO:0007669"/>
    <property type="project" value="TreeGrafter"/>
</dbReference>
<dbReference type="GO" id="GO:0030674">
    <property type="term" value="F:protein-macromolecule adaptor activity"/>
    <property type="evidence" value="ECO:0007669"/>
    <property type="project" value="TreeGrafter"/>
</dbReference>
<feature type="signal peptide" evidence="11">
    <location>
        <begin position="1"/>
        <end position="18"/>
    </location>
</feature>
<evidence type="ECO:0000256" key="9">
    <source>
        <dbReference type="ARBA" id="ARBA00025974"/>
    </source>
</evidence>
<evidence type="ECO:0000256" key="2">
    <source>
        <dbReference type="ARBA" id="ARBA00017850"/>
    </source>
</evidence>
<evidence type="ECO:0000256" key="6">
    <source>
        <dbReference type="ARBA" id="ARBA00023054"/>
    </source>
</evidence>
<evidence type="ECO:0000259" key="12">
    <source>
        <dbReference type="SMART" id="SM01212"/>
    </source>
</evidence>
<evidence type="ECO:0000256" key="10">
    <source>
        <dbReference type="SAM" id="MobiDB-lite"/>
    </source>
</evidence>
<keyword evidence="4" id="KW-0356">Hemostasis</keyword>
<reference evidence="13" key="1">
    <citation type="submission" date="2021-09" db="EMBL/GenBank/DDBJ databases">
        <title>The genome of Mauremys mutica provides insights into the evolution of semi-aquatic lifestyle.</title>
        <authorList>
            <person name="Gong S."/>
            <person name="Gao Y."/>
        </authorList>
    </citation>
    <scope>NUCLEOTIDE SEQUENCE</scope>
    <source>
        <strain evidence="13">MM-2020</strain>
        <tissue evidence="13">Muscle</tissue>
    </source>
</reference>
<dbReference type="EMBL" id="JAHDVG010000484">
    <property type="protein sequence ID" value="KAH1169937.1"/>
    <property type="molecule type" value="Genomic_DNA"/>
</dbReference>
<sequence>MILLRILCTWLCLSVVWATNEDSTFLKEGGGVRGPRVMEHGIQSDCKQEKSWPFCADDDWGHKCPSGCRMQGLIDETDKDFHHRIQRIRNLLLDNENKYKNSNVLTVETINFLKGNLANSHDSDTKYGQVSEDLRRRLVTLKQKVLVQVNRIKALQNNIRDQVVEMKRLEVDIDIKIRSCKGSCAKSFSYQVDTESYENIQKQLTQASSINLQSELETSSLKILKMRPLKDSTVPGHYKTLRLPETQELNILDDIKQVVMTLERAEAEAKGSSVETSHVSVGTDVGGGLRDGKIVTSGYGKESVGLGERPSSSVIHRTCTKTITKKIITGPGGPREEIVETMTSPDGSDCSHFQGLGKEEVAGQGGTLHVRLTSQGERGDLSEFDGLIPDFEKFLTPRFGSTGSKFHTTYTSTSGTDRGTGTGSFSSGGTASHTVSIGGSESFTDLGEGEEDVFDTSRFPSSSGSSAHSKKTMTSSSSSSTSFNKGGSTFETKSLKSRAVTEELGGLQHDESGEDTPDFRARSLRTEGEKLGTSYTGTGIHPHD</sequence>
<feature type="domain" description="Fibrinogen alpha/beta/gamma chain coiled coil" evidence="12">
    <location>
        <begin position="48"/>
        <end position="192"/>
    </location>
</feature>
<dbReference type="Proteomes" id="UP000827986">
    <property type="component" value="Unassembled WGS sequence"/>
</dbReference>
<keyword evidence="6" id="KW-0175">Coiled coil</keyword>
<dbReference type="SUPFAM" id="SSF58010">
    <property type="entry name" value="Fibrinogen coiled-coil and central regions"/>
    <property type="match status" value="1"/>
</dbReference>
<dbReference type="Pfam" id="PF12160">
    <property type="entry name" value="Fibrinogen_aC"/>
    <property type="match status" value="1"/>
</dbReference>
<evidence type="ECO:0000256" key="4">
    <source>
        <dbReference type="ARBA" id="ARBA00022696"/>
    </source>
</evidence>
<proteinExistence type="predicted"/>
<dbReference type="AlphaFoldDB" id="A0A9D3WZH6"/>
<evidence type="ECO:0000256" key="1">
    <source>
        <dbReference type="ARBA" id="ARBA00004613"/>
    </source>
</evidence>
<feature type="compositionally biased region" description="Low complexity" evidence="10">
    <location>
        <begin position="408"/>
        <end position="434"/>
    </location>
</feature>
<dbReference type="InterPro" id="IPR012290">
    <property type="entry name" value="Fibrinogen_a/b/g_coil_dom"/>
</dbReference>
<evidence type="ECO:0000256" key="5">
    <source>
        <dbReference type="ARBA" id="ARBA00022729"/>
    </source>
</evidence>
<keyword evidence="5 11" id="KW-0732">Signal</keyword>
<gene>
    <name evidence="13" type="ORF">KIL84_000922</name>
</gene>
<keyword evidence="3" id="KW-0964">Secreted</keyword>
<dbReference type="GO" id="GO:0051258">
    <property type="term" value="P:protein polymerization"/>
    <property type="evidence" value="ECO:0007669"/>
    <property type="project" value="InterPro"/>
</dbReference>
<dbReference type="SMART" id="SM01212">
    <property type="entry name" value="Fib_alpha"/>
    <property type="match status" value="1"/>
</dbReference>
<accession>A0A9D3WZH6</accession>
<comment type="caution">
    <text evidence="13">The sequence shown here is derived from an EMBL/GenBank/DDBJ whole genome shotgun (WGS) entry which is preliminary data.</text>
</comment>
<evidence type="ECO:0000256" key="11">
    <source>
        <dbReference type="SAM" id="SignalP"/>
    </source>
</evidence>
<comment type="subcellular location">
    <subcellularLocation>
        <location evidence="1">Secreted</location>
    </subcellularLocation>
</comment>
<evidence type="ECO:0000256" key="3">
    <source>
        <dbReference type="ARBA" id="ARBA00022525"/>
    </source>
</evidence>
<dbReference type="Gene3D" id="1.20.5.50">
    <property type="match status" value="1"/>
</dbReference>
<keyword evidence="7" id="KW-0094">Blood coagulation</keyword>
<dbReference type="GO" id="GO:0042730">
    <property type="term" value="P:fibrinolysis"/>
    <property type="evidence" value="ECO:0007669"/>
    <property type="project" value="TreeGrafter"/>
</dbReference>
<feature type="region of interest" description="Disordered" evidence="10">
    <location>
        <begin position="405"/>
        <end position="544"/>
    </location>
</feature>
<organism evidence="13 14">
    <name type="scientific">Mauremys mutica</name>
    <name type="common">yellowpond turtle</name>
    <dbReference type="NCBI Taxonomy" id="74926"/>
    <lineage>
        <taxon>Eukaryota</taxon>
        <taxon>Metazoa</taxon>
        <taxon>Chordata</taxon>
        <taxon>Craniata</taxon>
        <taxon>Vertebrata</taxon>
        <taxon>Euteleostomi</taxon>
        <taxon>Archelosauria</taxon>
        <taxon>Testudinata</taxon>
        <taxon>Testudines</taxon>
        <taxon>Cryptodira</taxon>
        <taxon>Durocryptodira</taxon>
        <taxon>Testudinoidea</taxon>
        <taxon>Geoemydidae</taxon>
        <taxon>Geoemydinae</taxon>
        <taxon>Mauremys</taxon>
    </lineage>
</organism>
<name>A0A9D3WZH6_9SAUR</name>
<feature type="compositionally biased region" description="Basic and acidic residues" evidence="10">
    <location>
        <begin position="517"/>
        <end position="530"/>
    </location>
</feature>
<dbReference type="Pfam" id="PF08702">
    <property type="entry name" value="Fib_alpha"/>
    <property type="match status" value="1"/>
</dbReference>
<evidence type="ECO:0000313" key="14">
    <source>
        <dbReference type="Proteomes" id="UP000827986"/>
    </source>
</evidence>
<dbReference type="InterPro" id="IPR037579">
    <property type="entry name" value="FIB_ANG-like"/>
</dbReference>
<keyword evidence="8" id="KW-1015">Disulfide bond</keyword>
<dbReference type="GO" id="GO:0005577">
    <property type="term" value="C:fibrinogen complex"/>
    <property type="evidence" value="ECO:0007669"/>
    <property type="project" value="InterPro"/>
</dbReference>
<evidence type="ECO:0000313" key="13">
    <source>
        <dbReference type="EMBL" id="KAH1169937.1"/>
    </source>
</evidence>
<protein>
    <recommendedName>
        <fullName evidence="2">Fibrinogen alpha chain</fullName>
    </recommendedName>
</protein>
<dbReference type="PANTHER" id="PTHR47221">
    <property type="entry name" value="FIBRINOGEN ALPHA CHAIN"/>
    <property type="match status" value="1"/>
</dbReference>
<dbReference type="GO" id="GO:0005201">
    <property type="term" value="F:extracellular matrix structural constituent"/>
    <property type="evidence" value="ECO:0007669"/>
    <property type="project" value="TreeGrafter"/>
</dbReference>